<dbReference type="GO" id="GO:0004553">
    <property type="term" value="F:hydrolase activity, hydrolyzing O-glycosyl compounds"/>
    <property type="evidence" value="ECO:0007669"/>
    <property type="project" value="InterPro"/>
</dbReference>
<dbReference type="InterPro" id="IPR001547">
    <property type="entry name" value="Glyco_hydro_5"/>
</dbReference>
<evidence type="ECO:0000256" key="3">
    <source>
        <dbReference type="ARBA" id="ARBA00023295"/>
    </source>
</evidence>
<dbReference type="Proteomes" id="UP000235672">
    <property type="component" value="Unassembled WGS sequence"/>
</dbReference>
<dbReference type="Gene3D" id="3.20.20.80">
    <property type="entry name" value="Glycosidases"/>
    <property type="match status" value="1"/>
</dbReference>
<evidence type="ECO:0000259" key="6">
    <source>
        <dbReference type="Pfam" id="PF00150"/>
    </source>
</evidence>
<feature type="chain" id="PRO_5014397728" evidence="5">
    <location>
        <begin position="21"/>
        <end position="430"/>
    </location>
</feature>
<keyword evidence="8" id="KW-1185">Reference proteome</keyword>
<dbReference type="Pfam" id="PF00150">
    <property type="entry name" value="Cellulase"/>
    <property type="match status" value="1"/>
</dbReference>
<gene>
    <name evidence="7" type="ORF">NA56DRAFT_639009</name>
</gene>
<dbReference type="PANTHER" id="PTHR31263">
    <property type="entry name" value="CELLULASE FAMILY PROTEIN (AFU_ORTHOLOGUE AFUA_5G14560)"/>
    <property type="match status" value="1"/>
</dbReference>
<dbReference type="EMBL" id="KZ613548">
    <property type="protein sequence ID" value="PMD12535.1"/>
    <property type="molecule type" value="Genomic_DNA"/>
</dbReference>
<organism evidence="7 8">
    <name type="scientific">Hyaloscypha hepaticicola</name>
    <dbReference type="NCBI Taxonomy" id="2082293"/>
    <lineage>
        <taxon>Eukaryota</taxon>
        <taxon>Fungi</taxon>
        <taxon>Dikarya</taxon>
        <taxon>Ascomycota</taxon>
        <taxon>Pezizomycotina</taxon>
        <taxon>Leotiomycetes</taxon>
        <taxon>Helotiales</taxon>
        <taxon>Hyaloscyphaceae</taxon>
        <taxon>Hyaloscypha</taxon>
    </lineage>
</organism>
<evidence type="ECO:0000256" key="2">
    <source>
        <dbReference type="ARBA" id="ARBA00022801"/>
    </source>
</evidence>
<evidence type="ECO:0000256" key="4">
    <source>
        <dbReference type="RuleBase" id="RU361153"/>
    </source>
</evidence>
<dbReference type="OrthoDB" id="442731at2759"/>
<name>A0A2J6PER1_9HELO</name>
<evidence type="ECO:0000313" key="7">
    <source>
        <dbReference type="EMBL" id="PMD12535.1"/>
    </source>
</evidence>
<feature type="signal peptide" evidence="5">
    <location>
        <begin position="1"/>
        <end position="20"/>
    </location>
</feature>
<dbReference type="PANTHER" id="PTHR31263:SF0">
    <property type="entry name" value="CELLULASE FAMILY PROTEIN (AFU_ORTHOLOGUE AFUA_5G14560)"/>
    <property type="match status" value="1"/>
</dbReference>
<dbReference type="STRING" id="1745343.A0A2J6PER1"/>
<dbReference type="GO" id="GO:0000272">
    <property type="term" value="P:polysaccharide catabolic process"/>
    <property type="evidence" value="ECO:0007669"/>
    <property type="project" value="InterPro"/>
</dbReference>
<dbReference type="SUPFAM" id="SSF51445">
    <property type="entry name" value="(Trans)glycosidases"/>
    <property type="match status" value="1"/>
</dbReference>
<proteinExistence type="inferred from homology"/>
<dbReference type="AlphaFoldDB" id="A0A2J6PER1"/>
<evidence type="ECO:0000256" key="5">
    <source>
        <dbReference type="SAM" id="SignalP"/>
    </source>
</evidence>
<reference evidence="7 8" key="1">
    <citation type="submission" date="2016-05" db="EMBL/GenBank/DDBJ databases">
        <title>A degradative enzymes factory behind the ericoid mycorrhizal symbiosis.</title>
        <authorList>
            <consortium name="DOE Joint Genome Institute"/>
            <person name="Martino E."/>
            <person name="Morin E."/>
            <person name="Grelet G."/>
            <person name="Kuo A."/>
            <person name="Kohler A."/>
            <person name="Daghino S."/>
            <person name="Barry K."/>
            <person name="Choi C."/>
            <person name="Cichocki N."/>
            <person name="Clum A."/>
            <person name="Copeland A."/>
            <person name="Hainaut M."/>
            <person name="Haridas S."/>
            <person name="Labutti K."/>
            <person name="Lindquist E."/>
            <person name="Lipzen A."/>
            <person name="Khouja H.-R."/>
            <person name="Murat C."/>
            <person name="Ohm R."/>
            <person name="Olson A."/>
            <person name="Spatafora J."/>
            <person name="Veneault-Fourrey C."/>
            <person name="Henrissat B."/>
            <person name="Grigoriev I."/>
            <person name="Martin F."/>
            <person name="Perotto S."/>
        </authorList>
    </citation>
    <scope>NUCLEOTIDE SEQUENCE [LARGE SCALE GENOMIC DNA]</scope>
    <source>
        <strain evidence="7 8">UAMH 7357</strain>
    </source>
</reference>
<evidence type="ECO:0000313" key="8">
    <source>
        <dbReference type="Proteomes" id="UP000235672"/>
    </source>
</evidence>
<keyword evidence="5" id="KW-0732">Signal</keyword>
<comment type="similarity">
    <text evidence="1 4">Belongs to the glycosyl hydrolase 5 (cellulase A) family.</text>
</comment>
<keyword evidence="2 4" id="KW-0378">Hydrolase</keyword>
<sequence length="430" mass="46869">MGSSSSKVLTGLLCTPSVSCQVPAASAASSENWTFQPLPFSSSDRWIVDANGNNVPVVGINWPGAADTMLPEGLGYQSIANIAQKITDTGFNTVRLTFAIELVDDILDNGGDVALSTTLTNALGQTNGIAMLAKIINNNPQFNANTTRLQVFDAVAAGLATQDIYVHLDNHVSKAMWCCSLTDGNSWFGDTYFDTNKWVRGLSYMAAHGKANWQTFSSMGLRNELRPALTGAPNLQPYTWSTWKTYMTAAASAIYSANPDVLIYFSGLESDFNIEPAVGGSTLLDPGFSFDVASYEWAHKLVFEMHEYDEGISSSCPVYETILESFGADATTRTTGNRAPLVISEWGHDETDASDAWQSAYSECLAQFIVQRQLGWMVWVLAGSYYIRSGVQDSDETYGLLDHMWSEYRGVNSSAAIKQLVQQTYAAYGQ</sequence>
<feature type="domain" description="Glycoside hydrolase family 5" evidence="6">
    <location>
        <begin position="48"/>
        <end position="381"/>
    </location>
</feature>
<protein>
    <submittedName>
        <fullName evidence="7">Glycoside hydrolase family 5 protein</fullName>
    </submittedName>
</protein>
<evidence type="ECO:0000256" key="1">
    <source>
        <dbReference type="ARBA" id="ARBA00005641"/>
    </source>
</evidence>
<dbReference type="InterPro" id="IPR017853">
    <property type="entry name" value="GH"/>
</dbReference>
<accession>A0A2J6PER1</accession>
<keyword evidence="3 4" id="KW-0326">Glycosidase</keyword>